<dbReference type="CDD" id="cd14014">
    <property type="entry name" value="STKc_PknB_like"/>
    <property type="match status" value="1"/>
</dbReference>
<keyword evidence="9" id="KW-0812">Transmembrane</keyword>
<proteinExistence type="predicted"/>
<feature type="compositionally biased region" description="Low complexity" evidence="8">
    <location>
        <begin position="364"/>
        <end position="394"/>
    </location>
</feature>
<evidence type="ECO:0000256" key="8">
    <source>
        <dbReference type="SAM" id="MobiDB-lite"/>
    </source>
</evidence>
<feature type="region of interest" description="Disordered" evidence="8">
    <location>
        <begin position="362"/>
        <end position="506"/>
    </location>
</feature>
<comment type="caution">
    <text evidence="11">The sequence shown here is derived from an EMBL/GenBank/DDBJ whole genome shotgun (WGS) entry which is preliminary data.</text>
</comment>
<dbReference type="EMBL" id="QZEY01000004">
    <property type="protein sequence ID" value="RJL32641.1"/>
    <property type="molecule type" value="Genomic_DNA"/>
</dbReference>
<keyword evidence="2 11" id="KW-0723">Serine/threonine-protein kinase</keyword>
<dbReference type="PANTHER" id="PTHR43289">
    <property type="entry name" value="MITOGEN-ACTIVATED PROTEIN KINASE KINASE KINASE 20-RELATED"/>
    <property type="match status" value="1"/>
</dbReference>
<evidence type="ECO:0000256" key="1">
    <source>
        <dbReference type="ARBA" id="ARBA00012513"/>
    </source>
</evidence>
<name>A0A3A4AVA3_9ACTN</name>
<evidence type="ECO:0000256" key="6">
    <source>
        <dbReference type="ARBA" id="ARBA00022840"/>
    </source>
</evidence>
<evidence type="ECO:0000256" key="2">
    <source>
        <dbReference type="ARBA" id="ARBA00022527"/>
    </source>
</evidence>
<dbReference type="Gene3D" id="1.10.510.10">
    <property type="entry name" value="Transferase(Phosphotransferase) domain 1"/>
    <property type="match status" value="1"/>
</dbReference>
<keyword evidence="4 7" id="KW-0547">Nucleotide-binding</keyword>
<evidence type="ECO:0000256" key="3">
    <source>
        <dbReference type="ARBA" id="ARBA00022679"/>
    </source>
</evidence>
<evidence type="ECO:0000256" key="7">
    <source>
        <dbReference type="PROSITE-ProRule" id="PRU10141"/>
    </source>
</evidence>
<dbReference type="PROSITE" id="PS50011">
    <property type="entry name" value="PROTEIN_KINASE_DOM"/>
    <property type="match status" value="1"/>
</dbReference>
<dbReference type="Proteomes" id="UP000265768">
    <property type="component" value="Unassembled WGS sequence"/>
</dbReference>
<keyword evidence="9" id="KW-0472">Membrane</keyword>
<protein>
    <recommendedName>
        <fullName evidence="1">non-specific serine/threonine protein kinase</fullName>
        <ecNumber evidence="1">2.7.11.1</ecNumber>
    </recommendedName>
</protein>
<dbReference type="SUPFAM" id="SSF56112">
    <property type="entry name" value="Protein kinase-like (PK-like)"/>
    <property type="match status" value="1"/>
</dbReference>
<feature type="transmembrane region" description="Helical" evidence="9">
    <location>
        <begin position="335"/>
        <end position="358"/>
    </location>
</feature>
<feature type="binding site" evidence="7">
    <location>
        <position position="38"/>
    </location>
    <ligand>
        <name>ATP</name>
        <dbReference type="ChEBI" id="CHEBI:30616"/>
    </ligand>
</feature>
<keyword evidence="9" id="KW-1133">Transmembrane helix</keyword>
<dbReference type="GO" id="GO:0005524">
    <property type="term" value="F:ATP binding"/>
    <property type="evidence" value="ECO:0007669"/>
    <property type="project" value="UniProtKB-UniRule"/>
</dbReference>
<accession>A0A3A4AVA3</accession>
<dbReference type="GO" id="GO:0004674">
    <property type="term" value="F:protein serine/threonine kinase activity"/>
    <property type="evidence" value="ECO:0007669"/>
    <property type="project" value="UniProtKB-KW"/>
</dbReference>
<sequence>MNTWQVDGYTHVRELGEGASGRVVLARHEASGVDVAIKYLSDELRGDLDFLSRFRAEARLLVELRDPHVARLYEYIETVSGAAIVMELVDGVSLRTLLRSEGPTGPEAALTVLKGSLLGLDEAHRQGIVHRDYKPENVIVQGDGASKLVDFGIAVRDGTSEVTAGTPPYMAPEQWTGMPAGPTTDVYAATTVFFECLTGQRPYRAPNLAALMYQHQAAPIPADEVPEAVRPLITRGLAKDPLDRPATAAAFVTELEEVASAAYGDDWEERGRRRLAELAGLLALLFPLAAQQPAGGTAVAETDLGEPTRAHAAEQTRAHAAVSRGRMRARGRKQLIASGVAGVVVIGGAAIFVLSGAARPELRASGGPASPSATASAPGSLPDVTAEPTPTPTETTEEPEPTDSATPAPQDPPAYNNPPRNRPRPSPSGSRTQRPEQPPPPPPPSSPDPEPTEEETLTPHPRPTLPQNPPRPTPDDTDPGEPGQSNTPDTSHSPTGGGSPSGHRQK</sequence>
<dbReference type="AlphaFoldDB" id="A0A3A4AVA3"/>
<feature type="domain" description="Protein kinase" evidence="10">
    <location>
        <begin position="9"/>
        <end position="259"/>
    </location>
</feature>
<feature type="compositionally biased region" description="Pro residues" evidence="8">
    <location>
        <begin position="460"/>
        <end position="472"/>
    </location>
</feature>
<evidence type="ECO:0000256" key="9">
    <source>
        <dbReference type="SAM" id="Phobius"/>
    </source>
</evidence>
<dbReference type="PROSITE" id="PS00108">
    <property type="entry name" value="PROTEIN_KINASE_ST"/>
    <property type="match status" value="1"/>
</dbReference>
<dbReference type="InterPro" id="IPR017441">
    <property type="entry name" value="Protein_kinase_ATP_BS"/>
</dbReference>
<feature type="compositionally biased region" description="Pro residues" evidence="8">
    <location>
        <begin position="436"/>
        <end position="449"/>
    </location>
</feature>
<dbReference type="InterPro" id="IPR000719">
    <property type="entry name" value="Prot_kinase_dom"/>
</dbReference>
<reference evidence="11 12" key="1">
    <citation type="submission" date="2018-09" db="EMBL/GenBank/DDBJ databases">
        <title>YIM 75507 draft genome.</title>
        <authorList>
            <person name="Tang S."/>
            <person name="Feng Y."/>
        </authorList>
    </citation>
    <scope>NUCLEOTIDE SEQUENCE [LARGE SCALE GENOMIC DNA]</scope>
    <source>
        <strain evidence="11 12">YIM 75507</strain>
    </source>
</reference>
<keyword evidence="3" id="KW-0808">Transferase</keyword>
<dbReference type="EC" id="2.7.11.1" evidence="1"/>
<dbReference type="Pfam" id="PF00069">
    <property type="entry name" value="Pkinase"/>
    <property type="match status" value="1"/>
</dbReference>
<keyword evidence="5 11" id="KW-0418">Kinase</keyword>
<dbReference type="InterPro" id="IPR008271">
    <property type="entry name" value="Ser/Thr_kinase_AS"/>
</dbReference>
<dbReference type="PANTHER" id="PTHR43289:SF6">
    <property type="entry name" value="SERINE_THREONINE-PROTEIN KINASE NEKL-3"/>
    <property type="match status" value="1"/>
</dbReference>
<dbReference type="PRINTS" id="PR01217">
    <property type="entry name" value="PRICHEXTENSN"/>
</dbReference>
<keyword evidence="6 7" id="KW-0067">ATP-binding</keyword>
<dbReference type="InterPro" id="IPR011009">
    <property type="entry name" value="Kinase-like_dom_sf"/>
</dbReference>
<dbReference type="RefSeq" id="WP_119926890.1">
    <property type="nucleotide sequence ID" value="NZ_QZEY01000004.1"/>
</dbReference>
<dbReference type="PROSITE" id="PS00107">
    <property type="entry name" value="PROTEIN_KINASE_ATP"/>
    <property type="match status" value="1"/>
</dbReference>
<keyword evidence="12" id="KW-1185">Reference proteome</keyword>
<gene>
    <name evidence="11" type="ORF">D5H75_14130</name>
</gene>
<organism evidence="11 12">
    <name type="scientific">Bailinhaonella thermotolerans</name>
    <dbReference type="NCBI Taxonomy" id="1070861"/>
    <lineage>
        <taxon>Bacteria</taxon>
        <taxon>Bacillati</taxon>
        <taxon>Actinomycetota</taxon>
        <taxon>Actinomycetes</taxon>
        <taxon>Streptosporangiales</taxon>
        <taxon>Streptosporangiaceae</taxon>
        <taxon>Bailinhaonella</taxon>
    </lineage>
</organism>
<evidence type="ECO:0000259" key="10">
    <source>
        <dbReference type="PROSITE" id="PS50011"/>
    </source>
</evidence>
<evidence type="ECO:0000256" key="5">
    <source>
        <dbReference type="ARBA" id="ARBA00022777"/>
    </source>
</evidence>
<dbReference type="OrthoDB" id="4716121at2"/>
<evidence type="ECO:0000256" key="4">
    <source>
        <dbReference type="ARBA" id="ARBA00022741"/>
    </source>
</evidence>
<evidence type="ECO:0000313" key="12">
    <source>
        <dbReference type="Proteomes" id="UP000265768"/>
    </source>
</evidence>
<evidence type="ECO:0000313" key="11">
    <source>
        <dbReference type="EMBL" id="RJL32641.1"/>
    </source>
</evidence>